<dbReference type="GeneID" id="59149924"/>
<evidence type="ECO:0000313" key="2">
    <source>
        <dbReference type="EMBL" id="QOJ78768.1"/>
    </source>
</evidence>
<dbReference type="Pfam" id="PF01507">
    <property type="entry name" value="PAPS_reduct"/>
    <property type="match status" value="1"/>
</dbReference>
<dbReference type="PANTHER" id="PTHR43196">
    <property type="entry name" value="SULFATE ADENYLYLTRANSFERASE SUBUNIT 2"/>
    <property type="match status" value="1"/>
</dbReference>
<dbReference type="SUPFAM" id="SSF52402">
    <property type="entry name" value="Adenine nucleotide alpha hydrolases-like"/>
    <property type="match status" value="1"/>
</dbReference>
<name>A0A7L9FG26_9CREN</name>
<reference evidence="2 3" key="1">
    <citation type="submission" date="2020-10" db="EMBL/GenBank/DDBJ databases">
        <title>Thermofilum lucidum 3507LT sp. nov. a novel member of Thermofilaceae family isolated from Chile hot spring, and proposal of description order Thermofilales.</title>
        <authorList>
            <person name="Zayulina K.S."/>
            <person name="Elcheninov A.G."/>
            <person name="Toshchakov S.V."/>
            <person name="Kublanov I.V."/>
        </authorList>
    </citation>
    <scope>NUCLEOTIDE SEQUENCE [LARGE SCALE GENOMIC DNA]</scope>
    <source>
        <strain evidence="2 3">3507LT</strain>
    </source>
</reference>
<dbReference type="AlphaFoldDB" id="A0A7L9FG26"/>
<feature type="domain" description="Phosphoadenosine phosphosulphate reductase" evidence="1">
    <location>
        <begin position="255"/>
        <end position="423"/>
    </location>
</feature>
<dbReference type="PANTHER" id="PTHR43196:SF2">
    <property type="entry name" value="PHOSPHOADENOSINE PHOSPHOSULFATE REDUCTASE"/>
    <property type="match status" value="1"/>
</dbReference>
<gene>
    <name evidence="2" type="ORF">IG193_08470</name>
</gene>
<evidence type="ECO:0000313" key="3">
    <source>
        <dbReference type="Proteomes" id="UP000594121"/>
    </source>
</evidence>
<organism evidence="2 3">
    <name type="scientific">Infirmifilum lucidum</name>
    <dbReference type="NCBI Taxonomy" id="2776706"/>
    <lineage>
        <taxon>Archaea</taxon>
        <taxon>Thermoproteota</taxon>
        <taxon>Thermoprotei</taxon>
        <taxon>Thermofilales</taxon>
        <taxon>Thermofilaceae</taxon>
        <taxon>Infirmifilum</taxon>
    </lineage>
</organism>
<proteinExistence type="predicted"/>
<dbReference type="InterPro" id="IPR014729">
    <property type="entry name" value="Rossmann-like_a/b/a_fold"/>
</dbReference>
<accession>A0A7L9FG26</accession>
<dbReference type="NCBIfam" id="NF006351">
    <property type="entry name" value="PRK08576.1"/>
    <property type="match status" value="1"/>
</dbReference>
<dbReference type="InterPro" id="IPR002500">
    <property type="entry name" value="PAPS_reduct_dom"/>
</dbReference>
<evidence type="ECO:0000259" key="1">
    <source>
        <dbReference type="Pfam" id="PF01507"/>
    </source>
</evidence>
<dbReference type="InterPro" id="IPR050128">
    <property type="entry name" value="Sulfate_adenylyltrnsfr_sub2"/>
</dbReference>
<dbReference type="CDD" id="cd23947">
    <property type="entry name" value="PAPS_reductase-like_YbdN"/>
    <property type="match status" value="1"/>
</dbReference>
<protein>
    <submittedName>
        <fullName evidence="2">Phosphoadenosine phosphosulfate reductase family protein</fullName>
    </submittedName>
</protein>
<dbReference type="Proteomes" id="UP000594121">
    <property type="component" value="Chromosome"/>
</dbReference>
<dbReference type="InParanoid" id="A0A7L9FG26"/>
<dbReference type="Gene3D" id="3.40.50.620">
    <property type="entry name" value="HUPs"/>
    <property type="match status" value="1"/>
</dbReference>
<sequence>MRLPNRESLGQRTIRRECTAHPLVRVVVRARSDADALEHALGRYVGLEARVETLGGAREPSEAEKLLDRGFNGLTIVMLGRDDERLRVLEGKYPFNYVFYVVPKAKPRNEHIHKLLEHYLKAKAVFRLSIGWLDEKRSYAIGGGRPLEGWEPNPRFDAYLATAGMRELAGRIFGVKPTLVLKRLEGEHYLYSGPRVVAKVKMSYEGLGVPFEKLSQAESDCASIEEQALLNREALEKLECGSVDFLKGLDADYVLVPWSGGKDSTAALLLARKAFGAKATPVFVDTGMEFDETLKHVDSVSQLLGVDPVRVRATVREALEAGASLPTVTDRWCTKLKVSAVQSLIREYARSGRVLVVVGDREAESPSRLERPAIIEHEDHVEAAPIKLWSAVHVQLYLALNKVPVNPLYEYGFFRIGCYMCPALRSWELNVMLRDGRLSYLQGKPFFRSFLDSRVKRQD</sequence>
<dbReference type="RefSeq" id="WP_192818740.1">
    <property type="nucleotide sequence ID" value="NZ_CP062310.1"/>
</dbReference>
<dbReference type="GO" id="GO:0003824">
    <property type="term" value="F:catalytic activity"/>
    <property type="evidence" value="ECO:0007669"/>
    <property type="project" value="InterPro"/>
</dbReference>
<dbReference type="KEGG" id="thel:IG193_08470"/>
<keyword evidence="3" id="KW-1185">Reference proteome</keyword>
<dbReference type="EMBL" id="CP062310">
    <property type="protein sequence ID" value="QOJ78768.1"/>
    <property type="molecule type" value="Genomic_DNA"/>
</dbReference>